<dbReference type="OrthoDB" id="9806170at2"/>
<dbReference type="UniPathway" id="UPA00074">
    <property type="reaction ID" value="UER00126"/>
</dbReference>
<dbReference type="Gene3D" id="3.40.50.170">
    <property type="entry name" value="Formyl transferase, N-terminal domain"/>
    <property type="match status" value="1"/>
</dbReference>
<dbReference type="InterPro" id="IPR036477">
    <property type="entry name" value="Formyl_transf_N_sf"/>
</dbReference>
<feature type="binding site" evidence="4">
    <location>
        <begin position="12"/>
        <end position="14"/>
    </location>
    <ligand>
        <name>N(1)-(5-phospho-beta-D-ribosyl)glycinamide</name>
        <dbReference type="ChEBI" id="CHEBI:143788"/>
    </ligand>
</feature>
<keyword evidence="2 4" id="KW-0808">Transferase</keyword>
<evidence type="ECO:0000256" key="2">
    <source>
        <dbReference type="ARBA" id="ARBA00022679"/>
    </source>
</evidence>
<proteinExistence type="inferred from homology"/>
<dbReference type="GO" id="GO:0005829">
    <property type="term" value="C:cytosol"/>
    <property type="evidence" value="ECO:0007669"/>
    <property type="project" value="TreeGrafter"/>
</dbReference>
<accession>A0A4R7KSZ1</accession>
<dbReference type="EMBL" id="SOAZ01000004">
    <property type="protein sequence ID" value="TDT62321.1"/>
    <property type="molecule type" value="Genomic_DNA"/>
</dbReference>
<dbReference type="GO" id="GO:0004644">
    <property type="term" value="F:phosphoribosylglycinamide formyltransferase activity"/>
    <property type="evidence" value="ECO:0007669"/>
    <property type="project" value="UniProtKB-UniRule"/>
</dbReference>
<name>A0A4R7KSZ1_9CLOT</name>
<dbReference type="InterPro" id="IPR002376">
    <property type="entry name" value="Formyl_transf_N"/>
</dbReference>
<dbReference type="GO" id="GO:0006189">
    <property type="term" value="P:'de novo' IMP biosynthetic process"/>
    <property type="evidence" value="ECO:0007669"/>
    <property type="project" value="UniProtKB-UniRule"/>
</dbReference>
<dbReference type="InterPro" id="IPR004607">
    <property type="entry name" value="GART"/>
</dbReference>
<dbReference type="CDD" id="cd08645">
    <property type="entry name" value="FMT_core_GART"/>
    <property type="match status" value="1"/>
</dbReference>
<dbReference type="AlphaFoldDB" id="A0A4R7KSZ1"/>
<comment type="caution">
    <text evidence="4">Lacks conserved residue(s) required for the propagation of feature annotation.</text>
</comment>
<dbReference type="SUPFAM" id="SSF53328">
    <property type="entry name" value="Formyltransferase"/>
    <property type="match status" value="1"/>
</dbReference>
<comment type="function">
    <text evidence="4">Catalyzes the transfer of a formyl group from 10-formyltetrahydrofolate to 5-phospho-ribosyl-glycinamide (GAR), producing 5-phospho-ribosyl-N-formylglycinamide (FGAR) and tetrahydrofolate.</text>
</comment>
<feature type="active site" description="Proton donor" evidence="4">
    <location>
        <position position="106"/>
    </location>
</feature>
<evidence type="ECO:0000256" key="1">
    <source>
        <dbReference type="ARBA" id="ARBA00005054"/>
    </source>
</evidence>
<comment type="catalytic activity">
    <reaction evidence="4">
        <text>N(1)-(5-phospho-beta-D-ribosyl)glycinamide + (6R)-10-formyltetrahydrofolate = N(2)-formyl-N(1)-(5-phospho-beta-D-ribosyl)glycinamide + (6S)-5,6,7,8-tetrahydrofolate + H(+)</text>
        <dbReference type="Rhea" id="RHEA:15053"/>
        <dbReference type="ChEBI" id="CHEBI:15378"/>
        <dbReference type="ChEBI" id="CHEBI:57453"/>
        <dbReference type="ChEBI" id="CHEBI:143788"/>
        <dbReference type="ChEBI" id="CHEBI:147286"/>
        <dbReference type="ChEBI" id="CHEBI:195366"/>
        <dbReference type="EC" id="2.1.2.2"/>
    </reaction>
</comment>
<feature type="site" description="Raises pKa of active site His" evidence="4">
    <location>
        <position position="147"/>
    </location>
</feature>
<keyword evidence="7" id="KW-1185">Reference proteome</keyword>
<comment type="caution">
    <text evidence="6">The sequence shown here is derived from an EMBL/GenBank/DDBJ whole genome shotgun (WGS) entry which is preliminary data.</text>
</comment>
<dbReference type="PANTHER" id="PTHR43369">
    <property type="entry name" value="PHOSPHORIBOSYLGLYCINAMIDE FORMYLTRANSFERASE"/>
    <property type="match status" value="1"/>
</dbReference>
<dbReference type="PANTHER" id="PTHR43369:SF2">
    <property type="entry name" value="PHOSPHORIBOSYLGLYCINAMIDE FORMYLTRANSFERASE"/>
    <property type="match status" value="1"/>
</dbReference>
<feature type="binding site" evidence="4">
    <location>
        <position position="59"/>
    </location>
    <ligand>
        <name>(6R)-10-formyltetrahydrofolate</name>
        <dbReference type="ChEBI" id="CHEBI:195366"/>
    </ligand>
</feature>
<keyword evidence="3 4" id="KW-0658">Purine biosynthesis</keyword>
<evidence type="ECO:0000313" key="7">
    <source>
        <dbReference type="Proteomes" id="UP000295325"/>
    </source>
</evidence>
<dbReference type="RefSeq" id="WP_133627325.1">
    <property type="nucleotide sequence ID" value="NZ_SOAZ01000004.1"/>
</dbReference>
<comment type="similarity">
    <text evidence="4">Belongs to the GART family.</text>
</comment>
<comment type="pathway">
    <text evidence="1 4">Purine metabolism; IMP biosynthesis via de novo pathway; N(2)-formyl-N(1)-(5-phospho-D-ribosyl)glycinamide from N(1)-(5-phospho-D-ribosyl)glycinamide (10-formyl THF route): step 1/1.</text>
</comment>
<dbReference type="HAMAP" id="MF_01930">
    <property type="entry name" value="PurN"/>
    <property type="match status" value="1"/>
</dbReference>
<reference evidence="6 7" key="1">
    <citation type="submission" date="2019-03" db="EMBL/GenBank/DDBJ databases">
        <title>Genomic Encyclopedia of Type Strains, Phase IV (KMG-IV): sequencing the most valuable type-strain genomes for metagenomic binning, comparative biology and taxonomic classification.</title>
        <authorList>
            <person name="Goeker M."/>
        </authorList>
    </citation>
    <scope>NUCLEOTIDE SEQUENCE [LARGE SCALE GENOMIC DNA]</scope>
    <source>
        <strain evidence="6 7">DSM 24455</strain>
    </source>
</reference>
<evidence type="ECO:0000256" key="3">
    <source>
        <dbReference type="ARBA" id="ARBA00022755"/>
    </source>
</evidence>
<sequence>MHKIAVLISGGGSNLQSIIDNIETGYLKCSIEAVISDREGAYGIERAKAFGIKTYVLDRKLYGEKLSDEIYKILKDKVDLIVLAGFLSILKGALLREFKNRIINIHPSLIPSFCGKGMYGMKVHEKAIEYGVKFSGCTVHFVDDDTDTGPIILQRVVPVYSFDTPKSLQERVLREEHRALPDAIRYIIKGAVTVKGRNVIINDMQPGKDTGI</sequence>
<dbReference type="NCBIfam" id="TIGR00639">
    <property type="entry name" value="PurN"/>
    <property type="match status" value="1"/>
</dbReference>
<dbReference type="EC" id="2.1.2.2" evidence="4"/>
<evidence type="ECO:0000256" key="4">
    <source>
        <dbReference type="HAMAP-Rule" id="MF_01930"/>
    </source>
</evidence>
<dbReference type="Proteomes" id="UP000295325">
    <property type="component" value="Unassembled WGS sequence"/>
</dbReference>
<evidence type="ECO:0000313" key="6">
    <source>
        <dbReference type="EMBL" id="TDT62321.1"/>
    </source>
</evidence>
<organism evidence="6 7">
    <name type="scientific">Fonticella tunisiensis</name>
    <dbReference type="NCBI Taxonomy" id="1096341"/>
    <lineage>
        <taxon>Bacteria</taxon>
        <taxon>Bacillati</taxon>
        <taxon>Bacillota</taxon>
        <taxon>Clostridia</taxon>
        <taxon>Eubacteriales</taxon>
        <taxon>Clostridiaceae</taxon>
        <taxon>Fonticella</taxon>
    </lineage>
</organism>
<feature type="domain" description="Formyl transferase N-terminal" evidence="5">
    <location>
        <begin position="3"/>
        <end position="184"/>
    </location>
</feature>
<evidence type="ECO:0000259" key="5">
    <source>
        <dbReference type="Pfam" id="PF00551"/>
    </source>
</evidence>
<gene>
    <name evidence="4" type="primary">purN</name>
    <name evidence="6" type="ORF">EDD71_10444</name>
</gene>
<dbReference type="Pfam" id="PF00551">
    <property type="entry name" value="Formyl_trans_N"/>
    <property type="match status" value="1"/>
</dbReference>
<feature type="binding site" evidence="4">
    <location>
        <position position="104"/>
    </location>
    <ligand>
        <name>(6R)-10-formyltetrahydrofolate</name>
        <dbReference type="ChEBI" id="CHEBI:195366"/>
    </ligand>
</feature>
<protein>
    <recommendedName>
        <fullName evidence="4">Phosphoribosylglycinamide formyltransferase</fullName>
        <ecNumber evidence="4">2.1.2.2</ecNumber>
    </recommendedName>
    <alternativeName>
        <fullName evidence="4">5'-phosphoribosylglycinamide transformylase</fullName>
    </alternativeName>
    <alternativeName>
        <fullName evidence="4">GAR transformylase</fullName>
        <shortName evidence="4">GART</shortName>
    </alternativeName>
</protein>